<dbReference type="OrthoDB" id="9764664at2"/>
<evidence type="ECO:0000259" key="1">
    <source>
        <dbReference type="Pfam" id="PF02470"/>
    </source>
</evidence>
<dbReference type="AlphaFoldDB" id="E4L8J6"/>
<gene>
    <name evidence="2" type="ORF">HMPREF9220_1182</name>
</gene>
<accession>E4L8J6</accession>
<dbReference type="Pfam" id="PF02470">
    <property type="entry name" value="MlaD"/>
    <property type="match status" value="1"/>
</dbReference>
<name>E4L8J6_9FIRM</name>
<dbReference type="InterPro" id="IPR052336">
    <property type="entry name" value="MlaD_Phospholipid_Transporter"/>
</dbReference>
<dbReference type="RefSeq" id="WP_007554378.1">
    <property type="nucleotide sequence ID" value="NZ_AENT01000012.1"/>
</dbReference>
<protein>
    <recommendedName>
        <fullName evidence="1">Mce/MlaD domain-containing protein</fullName>
    </recommendedName>
</protein>
<reference evidence="2 3" key="1">
    <citation type="submission" date="2010-11" db="EMBL/GenBank/DDBJ databases">
        <authorList>
            <person name="Durkin A.S."/>
            <person name="Madupu R."/>
            <person name="Torralba M."/>
            <person name="Gillis M."/>
            <person name="Methe B."/>
            <person name="Sutton G."/>
            <person name="Nelson K.E."/>
        </authorList>
    </citation>
    <scope>NUCLEOTIDE SEQUENCE [LARGE SCALE GENOMIC DNA]</scope>
    <source>
        <strain evidence="2 3">UPII 345-E</strain>
    </source>
</reference>
<dbReference type="eggNOG" id="COG1463">
    <property type="taxonomic scope" value="Bacteria"/>
</dbReference>
<evidence type="ECO:0000313" key="3">
    <source>
        <dbReference type="Proteomes" id="UP000004594"/>
    </source>
</evidence>
<feature type="domain" description="Mce/MlaD" evidence="1">
    <location>
        <begin position="39"/>
        <end position="110"/>
    </location>
</feature>
<comment type="caution">
    <text evidence="2">The sequence shown here is derived from an EMBL/GenBank/DDBJ whole genome shotgun (WGS) entry which is preliminary data.</text>
</comment>
<proteinExistence type="predicted"/>
<dbReference type="EMBL" id="AENT01000012">
    <property type="protein sequence ID" value="EFR42971.1"/>
    <property type="molecule type" value="Genomic_DNA"/>
</dbReference>
<organism evidence="2 3">
    <name type="scientific">Dialister micraerophilus UPII 345-E</name>
    <dbReference type="NCBI Taxonomy" id="910314"/>
    <lineage>
        <taxon>Bacteria</taxon>
        <taxon>Bacillati</taxon>
        <taxon>Bacillota</taxon>
        <taxon>Negativicutes</taxon>
        <taxon>Veillonellales</taxon>
        <taxon>Veillonellaceae</taxon>
        <taxon>Dialister</taxon>
    </lineage>
</organism>
<sequence>MKKWSAEAKVGIFTLLGIILFAVLIVQLSHSVLFGKSGFYITGYFNEAEGLKSGDKIHYAGVDVGVVEKISVEKGKAVLHIKLYNGVEIPEDADFSIETNSVMGSRFVKVFGGHAEKGYLSDGMIVVGKATPGIDATIQKMDKLIDTTQTMVEGINTIVADTKVQNEVKNSIGNIESVSKNLHTLTLQGMQIANQAQNVTEKMDNMLDELNGDGKLTKDVRNVMNNLVVASDSAKQIAGDAQKLSKRFNGIISGDDMSLSGEILYNTKDNTFSPNLFVESDGDRFVKIGIESLGNSQVMDAVAGNKNGNFSFYGGIIRGKLGIGTAYTKDKWKFLFDAYDLDKITLRARGQYKFYPNLYGIGQFIWPEDRIGGGTYVGLSYTY</sequence>
<dbReference type="PANTHER" id="PTHR33371:SF4">
    <property type="entry name" value="INTERMEMBRANE PHOSPHOLIPID TRANSPORT SYSTEM BINDING PROTEIN MLAD"/>
    <property type="match status" value="1"/>
</dbReference>
<dbReference type="PANTHER" id="PTHR33371">
    <property type="entry name" value="INTERMEMBRANE PHOSPHOLIPID TRANSPORT SYSTEM BINDING PROTEIN MLAD-RELATED"/>
    <property type="match status" value="1"/>
</dbReference>
<dbReference type="InterPro" id="IPR003399">
    <property type="entry name" value="Mce/MlaD"/>
</dbReference>
<dbReference type="Proteomes" id="UP000004594">
    <property type="component" value="Unassembled WGS sequence"/>
</dbReference>
<evidence type="ECO:0000313" key="2">
    <source>
        <dbReference type="EMBL" id="EFR42971.1"/>
    </source>
</evidence>